<dbReference type="Proteomes" id="UP001229313">
    <property type="component" value="Chromosome"/>
</dbReference>
<sequence length="127" mass="14126">MGDTFVRIVMFAFIYALDLSIRHFVPLSVPSVAIQTTAQHVVIGHEPERCGSTMPCGSSNSSSTAPQRQVARWTGPIAVPPTDRMRVALTGLFLGRGSVGYTRDAWLQRPWHQRVREALVRPLRSQL</sequence>
<dbReference type="RefSeq" id="WP_309153780.1">
    <property type="nucleotide sequence ID" value="NZ_CP133568.1"/>
</dbReference>
<evidence type="ECO:0008006" key="3">
    <source>
        <dbReference type="Google" id="ProtNLM"/>
    </source>
</evidence>
<organism evidence="1 2">
    <name type="scientific">Lysobacter yananisis</name>
    <dbReference type="NCBI Taxonomy" id="1003114"/>
    <lineage>
        <taxon>Bacteria</taxon>
        <taxon>Pseudomonadati</taxon>
        <taxon>Pseudomonadota</taxon>
        <taxon>Gammaproteobacteria</taxon>
        <taxon>Lysobacterales</taxon>
        <taxon>Lysobacteraceae</taxon>
        <taxon>Lysobacter</taxon>
    </lineage>
</organism>
<protein>
    <recommendedName>
        <fullName evidence="3">Secreted protein</fullName>
    </recommendedName>
</protein>
<gene>
    <name evidence="1" type="ORF">RDV84_04435</name>
</gene>
<name>A0ABY9PFS5_9GAMM</name>
<dbReference type="EMBL" id="CP133568">
    <property type="protein sequence ID" value="WMT05928.1"/>
    <property type="molecule type" value="Genomic_DNA"/>
</dbReference>
<reference evidence="1 2" key="1">
    <citation type="submission" date="2023-08" db="EMBL/GenBank/DDBJ databases">
        <title>The whole genome sequence of Lysobacter yananisis.</title>
        <authorList>
            <person name="Sun H."/>
        </authorList>
    </citation>
    <scope>NUCLEOTIDE SEQUENCE [LARGE SCALE GENOMIC DNA]</scope>
    <source>
        <strain evidence="1 2">SNNU513</strain>
    </source>
</reference>
<keyword evidence="2" id="KW-1185">Reference proteome</keyword>
<proteinExistence type="predicted"/>
<accession>A0ABY9PFS5</accession>
<evidence type="ECO:0000313" key="1">
    <source>
        <dbReference type="EMBL" id="WMT05928.1"/>
    </source>
</evidence>
<evidence type="ECO:0000313" key="2">
    <source>
        <dbReference type="Proteomes" id="UP001229313"/>
    </source>
</evidence>